<organism evidence="2 3">
    <name type="scientific">Streptomyces capoamus</name>
    <dbReference type="NCBI Taxonomy" id="68183"/>
    <lineage>
        <taxon>Bacteria</taxon>
        <taxon>Bacillati</taxon>
        <taxon>Actinomycetota</taxon>
        <taxon>Actinomycetes</taxon>
        <taxon>Kitasatosporales</taxon>
        <taxon>Streptomycetaceae</taxon>
        <taxon>Streptomyces</taxon>
    </lineage>
</organism>
<dbReference type="GO" id="GO:0003824">
    <property type="term" value="F:catalytic activity"/>
    <property type="evidence" value="ECO:0007669"/>
    <property type="project" value="UniProtKB-ARBA"/>
</dbReference>
<protein>
    <recommendedName>
        <fullName evidence="1">AB hydrolase-1 domain-containing protein</fullName>
    </recommendedName>
</protein>
<dbReference type="Proteomes" id="UP000619355">
    <property type="component" value="Unassembled WGS sequence"/>
</dbReference>
<name>A0A919C4D6_9ACTN</name>
<dbReference type="InterPro" id="IPR050471">
    <property type="entry name" value="AB_hydrolase"/>
</dbReference>
<dbReference type="PANTHER" id="PTHR43433:SF5">
    <property type="entry name" value="AB HYDROLASE-1 DOMAIN-CONTAINING PROTEIN"/>
    <property type="match status" value="1"/>
</dbReference>
<dbReference type="PRINTS" id="PR00111">
    <property type="entry name" value="ABHYDROLASE"/>
</dbReference>
<dbReference type="PANTHER" id="PTHR43433">
    <property type="entry name" value="HYDROLASE, ALPHA/BETA FOLD FAMILY PROTEIN"/>
    <property type="match status" value="1"/>
</dbReference>
<dbReference type="InterPro" id="IPR000073">
    <property type="entry name" value="AB_hydrolase_1"/>
</dbReference>
<dbReference type="EMBL" id="BNBF01000005">
    <property type="protein sequence ID" value="GHG44210.1"/>
    <property type="molecule type" value="Genomic_DNA"/>
</dbReference>
<dbReference type="Pfam" id="PF12697">
    <property type="entry name" value="Abhydrolase_6"/>
    <property type="match status" value="1"/>
</dbReference>
<dbReference type="SUPFAM" id="SSF53474">
    <property type="entry name" value="alpha/beta-Hydrolases"/>
    <property type="match status" value="1"/>
</dbReference>
<dbReference type="AlphaFoldDB" id="A0A919C4D6"/>
<proteinExistence type="predicted"/>
<evidence type="ECO:0000259" key="1">
    <source>
        <dbReference type="Pfam" id="PF12697"/>
    </source>
</evidence>
<feature type="domain" description="AB hydrolase-1" evidence="1">
    <location>
        <begin position="35"/>
        <end position="235"/>
    </location>
</feature>
<comment type="caution">
    <text evidence="2">The sequence shown here is derived from an EMBL/GenBank/DDBJ whole genome shotgun (WGS) entry which is preliminary data.</text>
</comment>
<gene>
    <name evidence="2" type="ORF">GCM10018980_21860</name>
</gene>
<evidence type="ECO:0000313" key="3">
    <source>
        <dbReference type="Proteomes" id="UP000619355"/>
    </source>
</evidence>
<dbReference type="Gene3D" id="3.40.50.1820">
    <property type="entry name" value="alpha/beta hydrolase"/>
    <property type="match status" value="1"/>
</dbReference>
<sequence length="252" mass="27198">MPTSGRQRCTARWDQVAGHPVRSLETGECRAVPPVVLVPGLGALGYLVDALEGCGAWTRSFLLDVPGFGHRGPRAVHPPDVSSLAEAVRAWLDVVPRAPVVLAGHSTGAQIACRVAAARPERVRSLVLMSPVFPPAARRVTGLLRVLPGTVAHESPGEIRVTAPYFLRAGRDLHRYLRSALREAPERLVDRVACPVLVVRGEHDALSPQPWVSELAARAPRGRWVTVPGAHNFPYRRGGLTSALIAEAARHR</sequence>
<evidence type="ECO:0000313" key="2">
    <source>
        <dbReference type="EMBL" id="GHG44210.1"/>
    </source>
</evidence>
<keyword evidence="3" id="KW-1185">Reference proteome</keyword>
<reference evidence="3" key="1">
    <citation type="journal article" date="2019" name="Int. J. Syst. Evol. Microbiol.">
        <title>The Global Catalogue of Microorganisms (GCM) 10K type strain sequencing project: providing services to taxonomists for standard genome sequencing and annotation.</title>
        <authorList>
            <consortium name="The Broad Institute Genomics Platform"/>
            <consortium name="The Broad Institute Genome Sequencing Center for Infectious Disease"/>
            <person name="Wu L."/>
            <person name="Ma J."/>
        </authorList>
    </citation>
    <scope>NUCLEOTIDE SEQUENCE [LARGE SCALE GENOMIC DNA]</scope>
    <source>
        <strain evidence="3">JCM 4253</strain>
    </source>
</reference>
<dbReference type="InterPro" id="IPR029058">
    <property type="entry name" value="AB_hydrolase_fold"/>
</dbReference>
<accession>A0A919C4D6</accession>